<dbReference type="OrthoDB" id="9768004at2"/>
<dbReference type="EMBL" id="WRXO01000007">
    <property type="protein sequence ID" value="MVT43424.1"/>
    <property type="molecule type" value="Genomic_DNA"/>
</dbReference>
<name>A0A6N8JEN8_9BACT</name>
<comment type="caution">
    <text evidence="4">The sequence shown here is derived from an EMBL/GenBank/DDBJ whole genome shotgun (WGS) entry which is preliminary data.</text>
</comment>
<keyword evidence="1" id="KW-0812">Transmembrane</keyword>
<sequence>MRRYDVAISVAVEDNEVAKMIVAELEKLHVKYYYYEVQEDISWGEDLIGLTMDAYGKHTRYVLLITSKIFVTKYWSDIEKQIALTRLQRGYILQLRLDDTSVDGISKHVVYKDWKNNPEEIAKLLHQKVRRKKRLVRDRWLRISTFFSVLLATVLIWGLLLGWEKNIVKKVLVVSANDTFYISSVEVTVAAYREYCMRERKAFPAQPVNSCDDGPIRNITWSEAKTYCEAIGGRLPEETEWEYAALAGKNTTYSGGTSAVTVAVYHKVKPAKIGSKKPNAWGIFDMTGNVAEWCDDWADSTNTTKVVKGGGYDSSINPVNELAVSYRRAERPDERLQDVGFRVVWDKKN</sequence>
<dbReference type="SUPFAM" id="SSF56436">
    <property type="entry name" value="C-type lectin-like"/>
    <property type="match status" value="1"/>
</dbReference>
<dbReference type="AlphaFoldDB" id="A0A6N8JEN8"/>
<dbReference type="InterPro" id="IPR000157">
    <property type="entry name" value="TIR_dom"/>
</dbReference>
<dbReference type="GO" id="GO:0007165">
    <property type="term" value="P:signal transduction"/>
    <property type="evidence" value="ECO:0007669"/>
    <property type="project" value="InterPro"/>
</dbReference>
<feature type="transmembrane region" description="Helical" evidence="1">
    <location>
        <begin position="140"/>
        <end position="163"/>
    </location>
</feature>
<evidence type="ECO:0000256" key="1">
    <source>
        <dbReference type="SAM" id="Phobius"/>
    </source>
</evidence>
<dbReference type="InterPro" id="IPR005532">
    <property type="entry name" value="SUMF_dom"/>
</dbReference>
<dbReference type="GO" id="GO:0120147">
    <property type="term" value="F:formylglycine-generating oxidase activity"/>
    <property type="evidence" value="ECO:0007669"/>
    <property type="project" value="TreeGrafter"/>
</dbReference>
<organism evidence="4 5">
    <name type="scientific">Chitinophaga oryziterrae</name>
    <dbReference type="NCBI Taxonomy" id="1031224"/>
    <lineage>
        <taxon>Bacteria</taxon>
        <taxon>Pseudomonadati</taxon>
        <taxon>Bacteroidota</taxon>
        <taxon>Chitinophagia</taxon>
        <taxon>Chitinophagales</taxon>
        <taxon>Chitinophagaceae</taxon>
        <taxon>Chitinophaga</taxon>
    </lineage>
</organism>
<proteinExistence type="predicted"/>
<dbReference type="PANTHER" id="PTHR23150:SF19">
    <property type="entry name" value="FORMYLGLYCINE-GENERATING ENZYME"/>
    <property type="match status" value="1"/>
</dbReference>
<dbReference type="RefSeq" id="WP_157302045.1">
    <property type="nucleotide sequence ID" value="NZ_BAAAZB010000015.1"/>
</dbReference>
<dbReference type="InterPro" id="IPR035897">
    <property type="entry name" value="Toll_tir_struct_dom_sf"/>
</dbReference>
<keyword evidence="1" id="KW-0472">Membrane</keyword>
<dbReference type="InterPro" id="IPR042095">
    <property type="entry name" value="SUMF_sf"/>
</dbReference>
<protein>
    <submittedName>
        <fullName evidence="4">SUMF1/EgtB/PvdO family nonheme iron enzyme</fullName>
    </submittedName>
</protein>
<keyword evidence="1" id="KW-1133">Transmembrane helix</keyword>
<dbReference type="InterPro" id="IPR051043">
    <property type="entry name" value="Sulfatase_Mod_Factor_Kinase"/>
</dbReference>
<dbReference type="PANTHER" id="PTHR23150">
    <property type="entry name" value="SULFATASE MODIFYING FACTOR 1, 2"/>
    <property type="match status" value="1"/>
</dbReference>
<feature type="domain" description="TIR" evidence="3">
    <location>
        <begin position="6"/>
        <end position="124"/>
    </location>
</feature>
<evidence type="ECO:0000313" key="4">
    <source>
        <dbReference type="EMBL" id="MVT43424.1"/>
    </source>
</evidence>
<evidence type="ECO:0000313" key="5">
    <source>
        <dbReference type="Proteomes" id="UP000468388"/>
    </source>
</evidence>
<dbReference type="InterPro" id="IPR016187">
    <property type="entry name" value="CTDL_fold"/>
</dbReference>
<dbReference type="Proteomes" id="UP000468388">
    <property type="component" value="Unassembled WGS sequence"/>
</dbReference>
<dbReference type="SUPFAM" id="SSF52200">
    <property type="entry name" value="Toll/Interleukin receptor TIR domain"/>
    <property type="match status" value="1"/>
</dbReference>
<evidence type="ECO:0000259" key="2">
    <source>
        <dbReference type="Pfam" id="PF03781"/>
    </source>
</evidence>
<evidence type="ECO:0000259" key="3">
    <source>
        <dbReference type="Pfam" id="PF13676"/>
    </source>
</evidence>
<reference evidence="4 5" key="1">
    <citation type="submission" date="2019-12" db="EMBL/GenBank/DDBJ databases">
        <title>The draft genomic sequence of strain Chitinophaga oryziterrae JCM 16595.</title>
        <authorList>
            <person name="Zhang X."/>
        </authorList>
    </citation>
    <scope>NUCLEOTIDE SEQUENCE [LARGE SCALE GENOMIC DNA]</scope>
    <source>
        <strain evidence="4 5">JCM 16595</strain>
    </source>
</reference>
<gene>
    <name evidence="4" type="ORF">GO495_22690</name>
</gene>
<keyword evidence="5" id="KW-1185">Reference proteome</keyword>
<dbReference type="Pfam" id="PF03781">
    <property type="entry name" value="FGE-sulfatase"/>
    <property type="match status" value="1"/>
</dbReference>
<dbReference type="Gene3D" id="3.90.1580.10">
    <property type="entry name" value="paralog of FGE (formylglycine-generating enzyme)"/>
    <property type="match status" value="1"/>
</dbReference>
<dbReference type="Pfam" id="PF13676">
    <property type="entry name" value="TIR_2"/>
    <property type="match status" value="1"/>
</dbReference>
<dbReference type="Gene3D" id="3.40.50.10140">
    <property type="entry name" value="Toll/interleukin-1 receptor homology (TIR) domain"/>
    <property type="match status" value="1"/>
</dbReference>
<feature type="domain" description="Sulfatase-modifying factor enzyme-like" evidence="2">
    <location>
        <begin position="178"/>
        <end position="345"/>
    </location>
</feature>
<accession>A0A6N8JEN8</accession>